<evidence type="ECO:0000256" key="5">
    <source>
        <dbReference type="ARBA" id="ARBA00023065"/>
    </source>
</evidence>
<feature type="region of interest" description="Disordered" evidence="9">
    <location>
        <begin position="27"/>
        <end position="225"/>
    </location>
</feature>
<feature type="compositionally biased region" description="Polar residues" evidence="9">
    <location>
        <begin position="349"/>
        <end position="365"/>
    </location>
</feature>
<feature type="compositionally biased region" description="Basic and acidic residues" evidence="9">
    <location>
        <begin position="135"/>
        <end position="146"/>
    </location>
</feature>
<dbReference type="PANTHER" id="PTHR11003:SF342">
    <property type="entry name" value="OUTWARD-RECTIFIER POTASSIUM CHANNEL TOK1"/>
    <property type="match status" value="1"/>
</dbReference>
<feature type="region of interest" description="Disordered" evidence="9">
    <location>
        <begin position="1027"/>
        <end position="1094"/>
    </location>
</feature>
<keyword evidence="4 10" id="KW-1133">Transmembrane helix</keyword>
<evidence type="ECO:0000256" key="8">
    <source>
        <dbReference type="RuleBase" id="RU003857"/>
    </source>
</evidence>
<dbReference type="InterPro" id="IPR003280">
    <property type="entry name" value="2pore_dom_K_chnl"/>
</dbReference>
<feature type="region of interest" description="Disordered" evidence="9">
    <location>
        <begin position="435"/>
        <end position="607"/>
    </location>
</feature>
<dbReference type="GO" id="GO:0022841">
    <property type="term" value="F:potassium ion leak channel activity"/>
    <property type="evidence" value="ECO:0007669"/>
    <property type="project" value="TreeGrafter"/>
</dbReference>
<keyword evidence="13" id="KW-1185">Reference proteome</keyword>
<feature type="compositionally biased region" description="Basic and acidic residues" evidence="9">
    <location>
        <begin position="188"/>
        <end position="199"/>
    </location>
</feature>
<comment type="similarity">
    <text evidence="8">Belongs to the two pore domain potassium channel (TC 1.A.1.8) family.</text>
</comment>
<dbReference type="InterPro" id="IPR013099">
    <property type="entry name" value="K_chnl_dom"/>
</dbReference>
<feature type="region of interest" description="Disordered" evidence="9">
    <location>
        <begin position="237"/>
        <end position="310"/>
    </location>
</feature>
<protein>
    <recommendedName>
        <fullName evidence="11">Potassium channel domain-containing protein</fullName>
    </recommendedName>
</protein>
<feature type="compositionally biased region" description="Basic and acidic residues" evidence="9">
    <location>
        <begin position="564"/>
        <end position="573"/>
    </location>
</feature>
<dbReference type="PRINTS" id="PR01333">
    <property type="entry name" value="2POREKCHANEL"/>
</dbReference>
<feature type="transmembrane region" description="Helical" evidence="10">
    <location>
        <begin position="1161"/>
        <end position="1178"/>
    </location>
</feature>
<dbReference type="Gene3D" id="1.10.287.70">
    <property type="match status" value="2"/>
</dbReference>
<feature type="compositionally biased region" description="Low complexity" evidence="9">
    <location>
        <begin position="69"/>
        <end position="87"/>
    </location>
</feature>
<feature type="region of interest" description="Disordered" evidence="9">
    <location>
        <begin position="1426"/>
        <end position="1446"/>
    </location>
</feature>
<dbReference type="EMBL" id="LWDF02000019">
    <property type="protein sequence ID" value="KAE8260063.1"/>
    <property type="molecule type" value="Genomic_DNA"/>
</dbReference>
<dbReference type="GO" id="GO:0030322">
    <property type="term" value="P:stabilization of membrane potential"/>
    <property type="evidence" value="ECO:0007669"/>
    <property type="project" value="TreeGrafter"/>
</dbReference>
<feature type="compositionally biased region" description="Polar residues" evidence="9">
    <location>
        <begin position="1031"/>
        <end position="1041"/>
    </location>
</feature>
<dbReference type="PANTHER" id="PTHR11003">
    <property type="entry name" value="POTASSIUM CHANNEL, SUBFAMILY K"/>
    <property type="match status" value="1"/>
</dbReference>
<evidence type="ECO:0000256" key="4">
    <source>
        <dbReference type="ARBA" id="ARBA00022989"/>
    </source>
</evidence>
<accession>A0A177THZ3</accession>
<feature type="region of interest" description="Disordered" evidence="9">
    <location>
        <begin position="349"/>
        <end position="400"/>
    </location>
</feature>
<feature type="domain" description="Potassium channel" evidence="11">
    <location>
        <begin position="774"/>
        <end position="846"/>
    </location>
</feature>
<evidence type="ECO:0000256" key="3">
    <source>
        <dbReference type="ARBA" id="ARBA00022692"/>
    </source>
</evidence>
<dbReference type="Proteomes" id="UP000077521">
    <property type="component" value="Unassembled WGS sequence"/>
</dbReference>
<dbReference type="Pfam" id="PF07885">
    <property type="entry name" value="Ion_trans_2"/>
    <property type="match status" value="2"/>
</dbReference>
<feature type="transmembrane region" description="Helical" evidence="10">
    <location>
        <begin position="693"/>
        <end position="714"/>
    </location>
</feature>
<name>A0A177THZ3_9BASI</name>
<feature type="domain" description="Potassium channel" evidence="11">
    <location>
        <begin position="1142"/>
        <end position="1211"/>
    </location>
</feature>
<feature type="transmembrane region" description="Helical" evidence="10">
    <location>
        <begin position="660"/>
        <end position="681"/>
    </location>
</feature>
<dbReference type="SUPFAM" id="SSF81324">
    <property type="entry name" value="Voltage-gated potassium channels"/>
    <property type="match status" value="2"/>
</dbReference>
<evidence type="ECO:0000256" key="1">
    <source>
        <dbReference type="ARBA" id="ARBA00004141"/>
    </source>
</evidence>
<evidence type="ECO:0000256" key="6">
    <source>
        <dbReference type="ARBA" id="ARBA00023136"/>
    </source>
</evidence>
<feature type="transmembrane region" description="Helical" evidence="10">
    <location>
        <begin position="822"/>
        <end position="840"/>
    </location>
</feature>
<organism evidence="12 13">
    <name type="scientific">Tilletia indica</name>
    <dbReference type="NCBI Taxonomy" id="43049"/>
    <lineage>
        <taxon>Eukaryota</taxon>
        <taxon>Fungi</taxon>
        <taxon>Dikarya</taxon>
        <taxon>Basidiomycota</taxon>
        <taxon>Ustilaginomycotina</taxon>
        <taxon>Exobasidiomycetes</taxon>
        <taxon>Tilletiales</taxon>
        <taxon>Tilletiaceae</taxon>
        <taxon>Tilletia</taxon>
    </lineage>
</organism>
<sequence length="1565" mass="169909">MPPIVPLVLTAGAAIRGLSARNRRIDAEEATNAQEEDAVMRRQLADSEREDDDDEPAIGQGTARNTFDSTATATASKSRSSVPSPSRAGGGKPRGSRSQSRPSAGRRKSSADSSGGKGKKRSDPPDWMPSETSSDEEHYIDVEQRRSSAQWTSSPALGSSRKRDSIDPGTFKRTSALSTAQVSTIQQRRWESSGREEVMAAKGHLPGQGALGPLTSSSRTLRVDVPSRELGVQAYNGTESESDAGVGKSAMNQGYAGKSRYTNSPSVLGSGDEDEVIPAQKKESQLPNAHLQVPNPKDARKVSSTQDDSLSPITPIIPMSSRPSAQHSAHHWQRFYNLVHPNFLNQQTSGTKNFPKTATWSSDVPSSGDELSRHGPVTPVHGGRGARRNGRGTGVASSPAVSFQHEVSVGGRLLHPQMPSILRSRPGAVDSSIAEVPATSTASDARAQRSRSGLSMRRTATAESDLSMSVDGTEYSGEDEDDVADRILGRSRKEVPRMFAGRGQSRGKSQPENKPSRAFSTMILAGGNMPLRGWARRRREREQGEAEVDGEGEGDGNGDGDGDIDAKDVEEGRAGGNNGAGMSQTNGGQEGRDGEEEDDADSEDEEAKVQIYRKTPIISGILAPFSIMLEVPGFTSSWYISTGRELGNAVYEKNPVLLDIGLAFSMAFAVFANLCIILRFLEVMRPKKSTLIAMVLLTLHDSINVAALAIFGKARAVDDGFTYSEGYWMTLGSTLASTIVNFTLIADYINTKQFRDAGSGLTRKQRELVIMTMLVLFYLSIGALIYCLMLKINFETALYFVVCTLFTIGFGDITPKTTASRIVLFVYAPIGIVLIALVIATTRETILEQFEQSYKQRRLAVKQRYVERQEAKRVNRQLRLAVRLRQVSVGRGGGRQWVTEDGQMLANLELALPVLPTRQREEEDKKDSRLGKLLDAARALVETGFSQGWKKDSKRGLVDPDAIEKGKHKALVRELQRSKAEGAAAPDVGAGLAMLAGTLIAPARAGTAMMSPKVTDAWMEMEKRDLKANEHTSGGSSSDATDPSGEKENHFSSQASDGAEKDPNGINTEGIINECDTVRGPRHDDRTHVTEEQQADEMALMEASLRKHREELEKHWEDFKHEVVQQERNEFVAKMVVSGSLFLVFWLMGAGIFVATEGWNFFEGLYFGFVFFSTIGYGDFSPITPSGRAFFIVWALFGVGILTVIFSVLGDAWGTIYKNTLADSRRKYGWKARWRQRRENKRAERESKQGESGQSTDANKKPAAEGVDPDQSQEPGSVAGSADDGAEDTRGIPSIAPSDGGDGADEGGMGDQGSSIGNGPRNRIRRSNTFGSIGGPGGLESTTPTTGNKRRQPVDQIPLQLARAAMHLHSEASHLLESQRHVLAESVSSAPSLHRRLRRQLRVVAAGGKLQRGAVSAALAAAAGAAASEEGEDGDGTGTTPGPGADEEEIHRYELEKLELAAVSALEREGDFAGMAAVRQLFALVQYDSHLTAVIENSHALRETLVGQERELMELRARVEELEADAEEEIEERLDVDEEGGDEEKDEDEVKEKEKTGENEREDKE</sequence>
<evidence type="ECO:0000256" key="7">
    <source>
        <dbReference type="ARBA" id="ARBA00023303"/>
    </source>
</evidence>
<feature type="compositionally biased region" description="Basic and acidic residues" evidence="9">
    <location>
        <begin position="1548"/>
        <end position="1565"/>
    </location>
</feature>
<keyword evidence="6 10" id="KW-0472">Membrane</keyword>
<keyword evidence="3 8" id="KW-0812">Transmembrane</keyword>
<keyword evidence="7 8" id="KW-0407">Ion channel</keyword>
<keyword evidence="5 8" id="KW-0406">Ion transport</keyword>
<evidence type="ECO:0000313" key="12">
    <source>
        <dbReference type="EMBL" id="KAE8260063.1"/>
    </source>
</evidence>
<feature type="region of interest" description="Disordered" evidence="9">
    <location>
        <begin position="1235"/>
        <end position="1352"/>
    </location>
</feature>
<reference evidence="12" key="2">
    <citation type="journal article" date="2019" name="IMA Fungus">
        <title>Genome sequencing and comparison of five Tilletia species to identify candidate genes for the detection of regulated species infecting wheat.</title>
        <authorList>
            <person name="Nguyen H.D.T."/>
            <person name="Sultana T."/>
            <person name="Kesanakurti P."/>
            <person name="Hambleton S."/>
        </authorList>
    </citation>
    <scope>NUCLEOTIDE SEQUENCE</scope>
    <source>
        <strain evidence="12">DAOMC 236416</strain>
    </source>
</reference>
<feature type="transmembrane region" description="Helical" evidence="10">
    <location>
        <begin position="1190"/>
        <end position="1217"/>
    </location>
</feature>
<feature type="transmembrane region" description="Helical" evidence="10">
    <location>
        <begin position="726"/>
        <end position="748"/>
    </location>
</feature>
<evidence type="ECO:0000259" key="11">
    <source>
        <dbReference type="Pfam" id="PF07885"/>
    </source>
</evidence>
<feature type="compositionally biased region" description="Acidic residues" evidence="9">
    <location>
        <begin position="545"/>
        <end position="563"/>
    </location>
</feature>
<feature type="compositionally biased region" description="Acidic residues" evidence="9">
    <location>
        <begin position="593"/>
        <end position="606"/>
    </location>
</feature>
<proteinExistence type="inferred from homology"/>
<feature type="compositionally biased region" description="Polar residues" evidence="9">
    <location>
        <begin position="172"/>
        <end position="187"/>
    </location>
</feature>
<gene>
    <name evidence="12" type="ORF">A4X13_0g575</name>
</gene>
<dbReference type="GO" id="GO:0015271">
    <property type="term" value="F:outward rectifier potassium channel activity"/>
    <property type="evidence" value="ECO:0007669"/>
    <property type="project" value="TreeGrafter"/>
</dbReference>
<feature type="transmembrane region" description="Helical" evidence="10">
    <location>
        <begin position="768"/>
        <end position="791"/>
    </location>
</feature>
<comment type="subcellular location">
    <subcellularLocation>
        <location evidence="1">Membrane</location>
        <topology evidence="1">Multi-pass membrane protein</topology>
    </subcellularLocation>
</comment>
<keyword evidence="2 8" id="KW-0813">Transport</keyword>
<feature type="compositionally biased region" description="Polar residues" evidence="9">
    <location>
        <begin position="147"/>
        <end position="157"/>
    </location>
</feature>
<feature type="transmembrane region" description="Helical" evidence="10">
    <location>
        <begin position="1131"/>
        <end position="1154"/>
    </location>
</feature>
<reference evidence="12" key="1">
    <citation type="submission" date="2016-04" db="EMBL/GenBank/DDBJ databases">
        <authorList>
            <person name="Nguyen H.D."/>
            <person name="Samba Siva P."/>
            <person name="Cullis J."/>
            <person name="Levesque C.A."/>
            <person name="Hambleton S."/>
        </authorList>
    </citation>
    <scope>NUCLEOTIDE SEQUENCE</scope>
    <source>
        <strain evidence="12">DAOMC 236416</strain>
    </source>
</reference>
<feature type="compositionally biased region" description="Basic and acidic residues" evidence="9">
    <location>
        <begin position="484"/>
        <end position="496"/>
    </location>
</feature>
<evidence type="ECO:0000313" key="13">
    <source>
        <dbReference type="Proteomes" id="UP000077521"/>
    </source>
</evidence>
<dbReference type="GO" id="GO:0005886">
    <property type="term" value="C:plasma membrane"/>
    <property type="evidence" value="ECO:0007669"/>
    <property type="project" value="TreeGrafter"/>
</dbReference>
<feature type="compositionally biased region" description="Basic and acidic residues" evidence="9">
    <location>
        <begin position="38"/>
        <end position="47"/>
    </location>
</feature>
<feature type="region of interest" description="Disordered" evidence="9">
    <location>
        <begin position="1522"/>
        <end position="1565"/>
    </location>
</feature>
<feature type="compositionally biased region" description="Basic and acidic residues" evidence="9">
    <location>
        <begin position="1076"/>
        <end position="1091"/>
    </location>
</feature>
<evidence type="ECO:0000256" key="9">
    <source>
        <dbReference type="SAM" id="MobiDB-lite"/>
    </source>
</evidence>
<evidence type="ECO:0000256" key="10">
    <source>
        <dbReference type="SAM" id="Phobius"/>
    </source>
</evidence>
<evidence type="ECO:0000256" key="2">
    <source>
        <dbReference type="ARBA" id="ARBA00022448"/>
    </source>
</evidence>
<feature type="compositionally biased region" description="Acidic residues" evidence="9">
    <location>
        <begin position="1522"/>
        <end position="1547"/>
    </location>
</feature>
<comment type="caution">
    <text evidence="12">The sequence shown here is derived from an EMBL/GenBank/DDBJ whole genome shotgun (WGS) entry which is preliminary data.</text>
</comment>